<keyword evidence="9" id="KW-0472">Membrane</keyword>
<evidence type="ECO:0000256" key="5">
    <source>
        <dbReference type="ARBA" id="ARBA00022519"/>
    </source>
</evidence>
<protein>
    <submittedName>
        <fullName evidence="11">Energy transducer TonB</fullName>
    </submittedName>
</protein>
<dbReference type="InterPro" id="IPR037682">
    <property type="entry name" value="TonB_C"/>
</dbReference>
<dbReference type="InterPro" id="IPR006260">
    <property type="entry name" value="TonB/TolA_C"/>
</dbReference>
<dbReference type="GO" id="GO:0055085">
    <property type="term" value="P:transmembrane transport"/>
    <property type="evidence" value="ECO:0007669"/>
    <property type="project" value="InterPro"/>
</dbReference>
<dbReference type="RefSeq" id="WP_010602753.1">
    <property type="nucleotide sequence ID" value="NZ_JAPJUH010000003.1"/>
</dbReference>
<keyword evidence="5" id="KW-0997">Cell inner membrane</keyword>
<keyword evidence="12" id="KW-1185">Reference proteome</keyword>
<dbReference type="NCBIfam" id="TIGR01352">
    <property type="entry name" value="tonB_Cterm"/>
    <property type="match status" value="1"/>
</dbReference>
<evidence type="ECO:0000313" key="11">
    <source>
        <dbReference type="EMBL" id="MCX3265190.1"/>
    </source>
</evidence>
<reference evidence="11" key="1">
    <citation type="submission" date="2022-11" db="EMBL/GenBank/DDBJ databases">
        <authorList>
            <person name="Graham C."/>
            <person name="Newman J.D."/>
        </authorList>
    </citation>
    <scope>NUCLEOTIDE SEQUENCE</scope>
    <source>
        <strain evidence="11">DSM 19486</strain>
    </source>
</reference>
<name>A0A9X3DDI1_9SPHI</name>
<evidence type="ECO:0000256" key="4">
    <source>
        <dbReference type="ARBA" id="ARBA00022475"/>
    </source>
</evidence>
<comment type="caution">
    <text evidence="11">The sequence shown here is derived from an EMBL/GenBank/DDBJ whole genome shotgun (WGS) entry which is preliminary data.</text>
</comment>
<comment type="subcellular location">
    <subcellularLocation>
        <location evidence="1">Cell inner membrane</location>
        <topology evidence="1">Single-pass membrane protein</topology>
        <orientation evidence="1">Periplasmic side</orientation>
    </subcellularLocation>
</comment>
<dbReference type="InterPro" id="IPR051045">
    <property type="entry name" value="TonB-dependent_transducer"/>
</dbReference>
<evidence type="ECO:0000256" key="6">
    <source>
        <dbReference type="ARBA" id="ARBA00022692"/>
    </source>
</evidence>
<dbReference type="GO" id="GO:0031992">
    <property type="term" value="F:energy transducer activity"/>
    <property type="evidence" value="ECO:0007669"/>
    <property type="project" value="TreeGrafter"/>
</dbReference>
<keyword evidence="7" id="KW-0653">Protein transport</keyword>
<dbReference type="PANTHER" id="PTHR33446:SF2">
    <property type="entry name" value="PROTEIN TONB"/>
    <property type="match status" value="1"/>
</dbReference>
<dbReference type="Pfam" id="PF03544">
    <property type="entry name" value="TonB_C"/>
    <property type="match status" value="1"/>
</dbReference>
<evidence type="ECO:0000256" key="1">
    <source>
        <dbReference type="ARBA" id="ARBA00004383"/>
    </source>
</evidence>
<keyword evidence="3" id="KW-0813">Transport</keyword>
<keyword evidence="8" id="KW-1133">Transmembrane helix</keyword>
<evidence type="ECO:0000256" key="2">
    <source>
        <dbReference type="ARBA" id="ARBA00006555"/>
    </source>
</evidence>
<dbReference type="AlphaFoldDB" id="A0A9X3DDI1"/>
<keyword evidence="4" id="KW-1003">Cell membrane</keyword>
<evidence type="ECO:0000256" key="9">
    <source>
        <dbReference type="ARBA" id="ARBA00023136"/>
    </source>
</evidence>
<proteinExistence type="inferred from homology"/>
<dbReference type="Gene3D" id="3.30.1150.10">
    <property type="match status" value="1"/>
</dbReference>
<evidence type="ECO:0000313" key="12">
    <source>
        <dbReference type="Proteomes" id="UP001142592"/>
    </source>
</evidence>
<sequence length="237" mass="26952">MMIKLSLTLAIFLGITTLSFSQGKRSDFTFKLENTTYFVNLSKGSTKAEYDTVFYNFYRYGKPELLAKEIKHIVNRNTGDTIKSGSYRVVNNRVFFDRNEKNEATILKVYSFQDALKPAPIEPTPPYHNYGQPKQEQLETVAEFPGGINKARQFIANNLKYPKKAIEHGVNSTVQAKFTIEVDGSLTNIDIVKKLGYGCDEEVIRVLKSMPKWKPATLKGKSVKSYFTMPISFKTTE</sequence>
<feature type="domain" description="TonB C-terminal" evidence="10">
    <location>
        <begin position="146"/>
        <end position="237"/>
    </location>
</feature>
<gene>
    <name evidence="11" type="ORF">OQZ29_10555</name>
</gene>
<organism evidence="11 12">
    <name type="scientific">Pedobacter agri</name>
    <dbReference type="NCBI Taxonomy" id="454586"/>
    <lineage>
        <taxon>Bacteria</taxon>
        <taxon>Pseudomonadati</taxon>
        <taxon>Bacteroidota</taxon>
        <taxon>Sphingobacteriia</taxon>
        <taxon>Sphingobacteriales</taxon>
        <taxon>Sphingobacteriaceae</taxon>
        <taxon>Pedobacter</taxon>
    </lineage>
</organism>
<comment type="similarity">
    <text evidence="2">Belongs to the TonB family.</text>
</comment>
<accession>A0A9X3DDI1</accession>
<dbReference type="GO" id="GO:0015031">
    <property type="term" value="P:protein transport"/>
    <property type="evidence" value="ECO:0007669"/>
    <property type="project" value="UniProtKB-KW"/>
</dbReference>
<dbReference type="SUPFAM" id="SSF74653">
    <property type="entry name" value="TolA/TonB C-terminal domain"/>
    <property type="match status" value="1"/>
</dbReference>
<evidence type="ECO:0000256" key="8">
    <source>
        <dbReference type="ARBA" id="ARBA00022989"/>
    </source>
</evidence>
<evidence type="ECO:0000256" key="3">
    <source>
        <dbReference type="ARBA" id="ARBA00022448"/>
    </source>
</evidence>
<dbReference type="Proteomes" id="UP001142592">
    <property type="component" value="Unassembled WGS sequence"/>
</dbReference>
<keyword evidence="6" id="KW-0812">Transmembrane</keyword>
<dbReference type="GO" id="GO:0098797">
    <property type="term" value="C:plasma membrane protein complex"/>
    <property type="evidence" value="ECO:0007669"/>
    <property type="project" value="TreeGrafter"/>
</dbReference>
<evidence type="ECO:0000259" key="10">
    <source>
        <dbReference type="PROSITE" id="PS52015"/>
    </source>
</evidence>
<dbReference type="PROSITE" id="PS52015">
    <property type="entry name" value="TONB_CTD"/>
    <property type="match status" value="1"/>
</dbReference>
<dbReference type="EMBL" id="JAPJUH010000003">
    <property type="protein sequence ID" value="MCX3265190.1"/>
    <property type="molecule type" value="Genomic_DNA"/>
</dbReference>
<dbReference type="PANTHER" id="PTHR33446">
    <property type="entry name" value="PROTEIN TONB-RELATED"/>
    <property type="match status" value="1"/>
</dbReference>
<evidence type="ECO:0000256" key="7">
    <source>
        <dbReference type="ARBA" id="ARBA00022927"/>
    </source>
</evidence>